<proteinExistence type="predicted"/>
<protein>
    <recommendedName>
        <fullName evidence="1">BTB domain-containing protein</fullName>
    </recommendedName>
</protein>
<dbReference type="Gene3D" id="3.30.710.10">
    <property type="entry name" value="Potassium Channel Kv1.1, Chain A"/>
    <property type="match status" value="1"/>
</dbReference>
<name>A0A4Y2PIK8_ARAVE</name>
<dbReference type="Proteomes" id="UP000499080">
    <property type="component" value="Unassembled WGS sequence"/>
</dbReference>
<gene>
    <name evidence="2" type="ORF">AVEN_231842_1</name>
</gene>
<evidence type="ECO:0000313" key="2">
    <source>
        <dbReference type="EMBL" id="GBN51041.1"/>
    </source>
</evidence>
<dbReference type="AlphaFoldDB" id="A0A4Y2PIK8"/>
<dbReference type="CDD" id="cd18186">
    <property type="entry name" value="BTB_POZ_ZBTB_KLHL-like"/>
    <property type="match status" value="1"/>
</dbReference>
<dbReference type="EMBL" id="BGPR01011386">
    <property type="protein sequence ID" value="GBN51041.1"/>
    <property type="molecule type" value="Genomic_DNA"/>
</dbReference>
<organism evidence="2 3">
    <name type="scientific">Araneus ventricosus</name>
    <name type="common">Orbweaver spider</name>
    <name type="synonym">Epeira ventricosa</name>
    <dbReference type="NCBI Taxonomy" id="182803"/>
    <lineage>
        <taxon>Eukaryota</taxon>
        <taxon>Metazoa</taxon>
        <taxon>Ecdysozoa</taxon>
        <taxon>Arthropoda</taxon>
        <taxon>Chelicerata</taxon>
        <taxon>Arachnida</taxon>
        <taxon>Araneae</taxon>
        <taxon>Araneomorphae</taxon>
        <taxon>Entelegynae</taxon>
        <taxon>Araneoidea</taxon>
        <taxon>Araneidae</taxon>
        <taxon>Araneus</taxon>
    </lineage>
</organism>
<dbReference type="OrthoDB" id="2359033at2759"/>
<accession>A0A4Y2PIK8</accession>
<dbReference type="Pfam" id="PF00651">
    <property type="entry name" value="BTB"/>
    <property type="match status" value="1"/>
</dbReference>
<feature type="domain" description="BTB" evidence="1">
    <location>
        <begin position="69"/>
        <end position="123"/>
    </location>
</feature>
<dbReference type="InterPro" id="IPR011333">
    <property type="entry name" value="SKP1/BTB/POZ_sf"/>
</dbReference>
<keyword evidence="3" id="KW-1185">Reference proteome</keyword>
<dbReference type="InterPro" id="IPR000210">
    <property type="entry name" value="BTB/POZ_dom"/>
</dbReference>
<comment type="caution">
    <text evidence="2">The sequence shown here is derived from an EMBL/GenBank/DDBJ whole genome shotgun (WGS) entry which is preliminary data.</text>
</comment>
<evidence type="ECO:0000313" key="3">
    <source>
        <dbReference type="Proteomes" id="UP000499080"/>
    </source>
</evidence>
<dbReference type="SUPFAM" id="SSF54695">
    <property type="entry name" value="POZ domain"/>
    <property type="match status" value="1"/>
</dbReference>
<evidence type="ECO:0000259" key="1">
    <source>
        <dbReference type="PROSITE" id="PS50097"/>
    </source>
</evidence>
<sequence length="123" mass="13995">MRTTPEPFTPSPNLYTTAVGGHLTSTDLNPPFLCTAETKRKCYAYEEKISRHPEISNDFRSVHQCKIYSDIIVKKKDATFYAHKSVLCASSSGLKEAFTKDLRDKPSDTLKMENLEKYTISRL</sequence>
<dbReference type="PROSITE" id="PS50097">
    <property type="entry name" value="BTB"/>
    <property type="match status" value="1"/>
</dbReference>
<reference evidence="2 3" key="1">
    <citation type="journal article" date="2019" name="Sci. Rep.">
        <title>Orb-weaving spider Araneus ventricosus genome elucidates the spidroin gene catalogue.</title>
        <authorList>
            <person name="Kono N."/>
            <person name="Nakamura H."/>
            <person name="Ohtoshi R."/>
            <person name="Moran D.A.P."/>
            <person name="Shinohara A."/>
            <person name="Yoshida Y."/>
            <person name="Fujiwara M."/>
            <person name="Mori M."/>
            <person name="Tomita M."/>
            <person name="Arakawa K."/>
        </authorList>
    </citation>
    <scope>NUCLEOTIDE SEQUENCE [LARGE SCALE GENOMIC DNA]</scope>
</reference>